<accession>A0A7G8LI44</accession>
<sequence length="124" mass="13330">MGADVQMTREAQPMTARDKVAEAISRQAEWEAVSIPYPKIERLADAAIGAHMEALSETGHVVVKLPEPTAQWAGGPEWRYGDSVVWTAPGGNVMVQNVEPGDLHPEQARMLGAWLLAAAAKAES</sequence>
<dbReference type="GeneID" id="63210869"/>
<name>A0A7G8LI44_9CAUD</name>
<gene>
    <name evidence="1" type="primary">125</name>
    <name evidence="1" type="ORF">SEA_REINDEER_125</name>
</gene>
<dbReference type="KEGG" id="vg:63210869"/>
<protein>
    <submittedName>
        <fullName evidence="1">Uncharacterized protein</fullName>
    </submittedName>
</protein>
<dbReference type="Proteomes" id="UP000515841">
    <property type="component" value="Segment"/>
</dbReference>
<reference evidence="1 2" key="1">
    <citation type="submission" date="2020-06" db="EMBL/GenBank/DDBJ databases">
        <authorList>
            <person name="Spencer C.E."/>
            <person name="Frederick G.D."/>
            <person name="Baliraine F.N."/>
            <person name="Favela G."/>
            <person name="Farmer V."/>
            <person name="Galindo A."/>
            <person name="Garlena R.A."/>
            <person name="Russell D.A."/>
            <person name="Pope W.H."/>
            <person name="Jacobs-Sera D."/>
            <person name="Hatfull G.F."/>
        </authorList>
    </citation>
    <scope>NUCLEOTIDE SEQUENCE [LARGE SCALE GENOMIC DNA]</scope>
</reference>
<dbReference type="RefSeq" id="YP_010014167.1">
    <property type="nucleotide sequence ID" value="NC_053516.1"/>
</dbReference>
<evidence type="ECO:0000313" key="2">
    <source>
        <dbReference type="Proteomes" id="UP000515841"/>
    </source>
</evidence>
<evidence type="ECO:0000313" key="1">
    <source>
        <dbReference type="EMBL" id="QNJ56916.1"/>
    </source>
</evidence>
<dbReference type="EMBL" id="MT658803">
    <property type="protein sequence ID" value="QNJ56916.1"/>
    <property type="molecule type" value="Genomic_DNA"/>
</dbReference>
<proteinExistence type="predicted"/>
<organism evidence="1 2">
    <name type="scientific">Mycobacterium phage Reindeer</name>
    <dbReference type="NCBI Taxonomy" id="2762283"/>
    <lineage>
        <taxon>Viruses</taxon>
        <taxon>Duplodnaviria</taxon>
        <taxon>Heunggongvirae</taxon>
        <taxon>Uroviricota</taxon>
        <taxon>Caudoviricetes</taxon>
        <taxon>Vilmaviridae</taxon>
        <taxon>Mclasvirinae</taxon>
        <taxon>Bongovirus</taxon>
        <taxon>Bongovirus reindeer</taxon>
    </lineage>
</organism>
<keyword evidence="2" id="KW-1185">Reference proteome</keyword>